<comment type="caution">
    <text evidence="2">The sequence shown here is derived from an EMBL/GenBank/DDBJ whole genome shotgun (WGS) entry which is preliminary data.</text>
</comment>
<reference evidence="3" key="1">
    <citation type="submission" date="2016-07" db="EMBL/GenBank/DDBJ databases">
        <title>Nontailed viruses are major unrecognized killers of bacteria in the ocean.</title>
        <authorList>
            <person name="Kauffman K."/>
            <person name="Hussain F."/>
            <person name="Yang J."/>
            <person name="Arevalo P."/>
            <person name="Brown J."/>
            <person name="Cutler M."/>
            <person name="Kelly L."/>
            <person name="Polz M.F."/>
        </authorList>
    </citation>
    <scope>NUCLEOTIDE SEQUENCE [LARGE SCALE GENOMIC DNA]</scope>
    <source>
        <strain evidence="3">10N.261.48.B5</strain>
    </source>
</reference>
<feature type="region of interest" description="Disordered" evidence="1">
    <location>
        <begin position="255"/>
        <end position="276"/>
    </location>
</feature>
<gene>
    <name evidence="2" type="ORF">BCT54_04720</name>
</gene>
<dbReference type="EMBL" id="MCZF01000213">
    <property type="protein sequence ID" value="PMM46177.1"/>
    <property type="molecule type" value="Genomic_DNA"/>
</dbReference>
<organism evidence="2 3">
    <name type="scientific">Vibrio splendidus</name>
    <dbReference type="NCBI Taxonomy" id="29497"/>
    <lineage>
        <taxon>Bacteria</taxon>
        <taxon>Pseudomonadati</taxon>
        <taxon>Pseudomonadota</taxon>
        <taxon>Gammaproteobacteria</taxon>
        <taxon>Vibrionales</taxon>
        <taxon>Vibrionaceae</taxon>
        <taxon>Vibrio</taxon>
    </lineage>
</organism>
<accession>A0A2N7JPG5</accession>
<evidence type="ECO:0000256" key="1">
    <source>
        <dbReference type="SAM" id="MobiDB-lite"/>
    </source>
</evidence>
<dbReference type="RefSeq" id="WP_102552839.1">
    <property type="nucleotide sequence ID" value="NZ_MCZF01000213.1"/>
</dbReference>
<sequence>MNKLNLTKYIDSSLKLAEVLNYLETFLGDKRKENLPAQLKKLQETIQPISHDRINHDATLSIAKSLKSNYDLELLQIDKLMLGNDTGQLVKNAIRDFQEQLALIKTSDIEVLHSGYSIDQEHQLNNIADDLAQTLSPSQYDDLREIFEQVTFYFDLFDEDGKYSALNDILDVIENVLGYKDNIGLSKESIEKLLELQKFSEFFIQQKSRNITNRLSKELIALKHQLSNNSSDNKISASLKKINLEGKEAVSELERRLNESKESLDTAHETFESNTS</sequence>
<proteinExistence type="predicted"/>
<protein>
    <submittedName>
        <fullName evidence="2">Uncharacterized protein</fullName>
    </submittedName>
</protein>
<name>A0A2N7JPG5_VIBSP</name>
<evidence type="ECO:0000313" key="3">
    <source>
        <dbReference type="Proteomes" id="UP000235533"/>
    </source>
</evidence>
<dbReference type="AlphaFoldDB" id="A0A2N7JPG5"/>
<evidence type="ECO:0000313" key="2">
    <source>
        <dbReference type="EMBL" id="PMM46177.1"/>
    </source>
</evidence>
<dbReference type="Proteomes" id="UP000235533">
    <property type="component" value="Unassembled WGS sequence"/>
</dbReference>